<evidence type="ECO:0000256" key="1">
    <source>
        <dbReference type="ARBA" id="ARBA00022722"/>
    </source>
</evidence>
<sequence length="120" mass="14458">MHSTDHNKPMNSQQRYDKYKRDREARRFYKSKAWLRCRKIVIIRDKYLCQRCLRQGKITKYDVVHHIKERKDYPELALDVNNLECLCHRCHNKYHPGKGKAEEKEIPKGVVVFAANEDID</sequence>
<feature type="domain" description="HNH nuclease" evidence="5">
    <location>
        <begin position="36"/>
        <end position="92"/>
    </location>
</feature>
<reference evidence="7" key="1">
    <citation type="journal article" date="2019" name="Int. J. Syst. Evol. Microbiol.">
        <title>The Global Catalogue of Microorganisms (GCM) 10K type strain sequencing project: providing services to taxonomists for standard genome sequencing and annotation.</title>
        <authorList>
            <consortium name="The Broad Institute Genomics Platform"/>
            <consortium name="The Broad Institute Genome Sequencing Center for Infectious Disease"/>
            <person name="Wu L."/>
            <person name="Ma J."/>
        </authorList>
    </citation>
    <scope>NUCLEOTIDE SEQUENCE [LARGE SCALE GENOMIC DNA]</scope>
    <source>
        <strain evidence="7">CGMCC 1.7693</strain>
    </source>
</reference>
<dbReference type="Proteomes" id="UP000641206">
    <property type="component" value="Unassembled WGS sequence"/>
</dbReference>
<dbReference type="SMART" id="SM00507">
    <property type="entry name" value="HNHc"/>
    <property type="match status" value="1"/>
</dbReference>
<evidence type="ECO:0000313" key="6">
    <source>
        <dbReference type="EMBL" id="GGP17223.1"/>
    </source>
</evidence>
<proteinExistence type="inferred from homology"/>
<accession>A0ABQ2P3C2</accession>
<dbReference type="PANTHER" id="PTHR41286">
    <property type="entry name" value="HNH NUCLEASE YAJD-RELATED"/>
    <property type="match status" value="1"/>
</dbReference>
<dbReference type="PANTHER" id="PTHR41286:SF1">
    <property type="entry name" value="HNH NUCLEASE YAJD-RELATED"/>
    <property type="match status" value="1"/>
</dbReference>
<gene>
    <name evidence="6" type="ORF">GCM10011346_52260</name>
</gene>
<comment type="caution">
    <text evidence="6">The sequence shown here is derived from an EMBL/GenBank/DDBJ whole genome shotgun (WGS) entry which is preliminary data.</text>
</comment>
<dbReference type="EMBL" id="BMLW01000028">
    <property type="protein sequence ID" value="GGP17223.1"/>
    <property type="molecule type" value="Genomic_DNA"/>
</dbReference>
<name>A0ABQ2P3C2_9BACI</name>
<keyword evidence="2" id="KW-0378">Hydrolase</keyword>
<evidence type="ECO:0000256" key="2">
    <source>
        <dbReference type="ARBA" id="ARBA00022801"/>
    </source>
</evidence>
<comment type="similarity">
    <text evidence="3">Belongs to the HNH nuclease family.</text>
</comment>
<evidence type="ECO:0000256" key="3">
    <source>
        <dbReference type="ARBA" id="ARBA00038412"/>
    </source>
</evidence>
<evidence type="ECO:0000313" key="7">
    <source>
        <dbReference type="Proteomes" id="UP000641206"/>
    </source>
</evidence>
<organism evidence="6 7">
    <name type="scientific">Oceanobacillus neutriphilus</name>
    <dbReference type="NCBI Taxonomy" id="531815"/>
    <lineage>
        <taxon>Bacteria</taxon>
        <taxon>Bacillati</taxon>
        <taxon>Bacillota</taxon>
        <taxon>Bacilli</taxon>
        <taxon>Bacillales</taxon>
        <taxon>Bacillaceae</taxon>
        <taxon>Oceanobacillus</taxon>
    </lineage>
</organism>
<protein>
    <recommendedName>
        <fullName evidence="4">Putative HNH nuclease YajD</fullName>
    </recommendedName>
</protein>
<evidence type="ECO:0000259" key="5">
    <source>
        <dbReference type="SMART" id="SM00507"/>
    </source>
</evidence>
<dbReference type="InterPro" id="IPR002711">
    <property type="entry name" value="HNH"/>
</dbReference>
<dbReference type="Gene3D" id="1.10.30.50">
    <property type="match status" value="1"/>
</dbReference>
<evidence type="ECO:0000256" key="4">
    <source>
        <dbReference type="ARBA" id="ARBA00040194"/>
    </source>
</evidence>
<dbReference type="InterPro" id="IPR003615">
    <property type="entry name" value="HNH_nuc"/>
</dbReference>
<dbReference type="Pfam" id="PF01844">
    <property type="entry name" value="HNH"/>
    <property type="match status" value="1"/>
</dbReference>
<keyword evidence="1" id="KW-0540">Nuclease</keyword>
<keyword evidence="7" id="KW-1185">Reference proteome</keyword>
<dbReference type="CDD" id="cd00085">
    <property type="entry name" value="HNHc"/>
    <property type="match status" value="1"/>
</dbReference>